<name>A0A423UHW4_9ACTN</name>
<dbReference type="Gene3D" id="1.50.10.100">
    <property type="entry name" value="Chondroitin AC/alginate lyase"/>
    <property type="match status" value="1"/>
</dbReference>
<dbReference type="Pfam" id="PF16889">
    <property type="entry name" value="Hepar_II_III_N"/>
    <property type="match status" value="1"/>
</dbReference>
<gene>
    <name evidence="7" type="ORF">DMP12_12110</name>
</gene>
<dbReference type="SUPFAM" id="SSF48230">
    <property type="entry name" value="Chondroitin AC/alginate lyase"/>
    <property type="match status" value="1"/>
</dbReference>
<keyword evidence="4" id="KW-0456">Lyase</keyword>
<feature type="domain" description="Heparin-sulfate lyase N-terminal" evidence="6">
    <location>
        <begin position="100"/>
        <end position="299"/>
    </location>
</feature>
<keyword evidence="3" id="KW-0574">Periplasm</keyword>
<evidence type="ECO:0000256" key="3">
    <source>
        <dbReference type="ARBA" id="ARBA00022764"/>
    </source>
</evidence>
<dbReference type="GO" id="GO:0016829">
    <property type="term" value="F:lyase activity"/>
    <property type="evidence" value="ECO:0007669"/>
    <property type="project" value="UniProtKB-KW"/>
</dbReference>
<proteinExistence type="predicted"/>
<dbReference type="AlphaFoldDB" id="A0A423UHW4"/>
<comment type="subcellular location">
    <subcellularLocation>
        <location evidence="1">Periplasm</location>
    </subcellularLocation>
</comment>
<accession>A0A423UHW4</accession>
<keyword evidence="2" id="KW-0732">Signal</keyword>
<reference evidence="8" key="1">
    <citation type="submission" date="2018-05" db="EMBL/GenBank/DDBJ databases">
        <title>Genome Sequencing of selected type strains of the family Eggerthellaceae.</title>
        <authorList>
            <person name="Danylec N."/>
            <person name="Stoll D.A."/>
            <person name="Doetsch A."/>
            <person name="Huch M."/>
        </authorList>
    </citation>
    <scope>NUCLEOTIDE SEQUENCE [LARGE SCALE GENOMIC DNA]</scope>
    <source>
        <strain evidence="8">DSM 27213</strain>
    </source>
</reference>
<dbReference type="InterPro" id="IPR031680">
    <property type="entry name" value="Hepar_II_III_N"/>
</dbReference>
<evidence type="ECO:0000256" key="4">
    <source>
        <dbReference type="ARBA" id="ARBA00023239"/>
    </source>
</evidence>
<dbReference type="EMBL" id="QIBW01000017">
    <property type="protein sequence ID" value="ROT88461.1"/>
    <property type="molecule type" value="Genomic_DNA"/>
</dbReference>
<evidence type="ECO:0000256" key="2">
    <source>
        <dbReference type="ARBA" id="ARBA00022729"/>
    </source>
</evidence>
<dbReference type="Gene3D" id="2.70.98.70">
    <property type="match status" value="1"/>
</dbReference>
<sequence>MSPAEIAWRLQQKSLQNKEKRRFADSRVSACGEVLSSKYVSLKFYAAALHLNLENTSYGLNEDINLLGFKYEDFKGKWHAGFQTENEWPQQFAYSLEYRQRDEIGDARTNWELNRHFQFAILAKNYRASGDERYLHDLKDQLNDWDKQNPFLVGISWTSVMELAIRAINWMYTLAFLEDVDELELKRKLAVGAINMVDHIEQHRSRFSSANNHLLVEAAAIGIAGFAFSYKPWVTLAIEILTEELERQNYGDGVNKELSLHYQVFAMEAYALVGNLLLKNGGSIPVEWASMLKKQCRYVSDCRGAFGEVVVFGDDDEGKILDLVGKGADRYAYILQFMSTLLDERYDAMEQTDETLHWLFDESEIGGAKRKPLYDNAHNACYREGGNTILKSRDGRILIGIDHAALGFGSIAAHGHADALSFQMFVDGSPVFIDPGTYIYHCNLPMRNSLRKTSNHNTVCADGKDQSEMLGAFLWGRKANCKLLSYEERDDGGVELVAEHDGYAPLVHRRTFEFDGRRFLAIRDELFNDAGDGFCGDAIFACPESLVLSRGEGGIAFKLGDVSGQIESSGIDPSVEKASFSANYGVLQPGKKIKYRFSGILKSTIRVSS</sequence>
<dbReference type="Proteomes" id="UP000285258">
    <property type="component" value="Unassembled WGS sequence"/>
</dbReference>
<evidence type="ECO:0000256" key="1">
    <source>
        <dbReference type="ARBA" id="ARBA00004418"/>
    </source>
</evidence>
<dbReference type="PANTHER" id="PTHR39210:SF1">
    <property type="entry name" value="HEPARIN-SULFATE LYASE"/>
    <property type="match status" value="1"/>
</dbReference>
<evidence type="ECO:0000259" key="6">
    <source>
        <dbReference type="Pfam" id="PF16889"/>
    </source>
</evidence>
<protein>
    <submittedName>
        <fullName evidence="7">Heparinase</fullName>
    </submittedName>
</protein>
<dbReference type="PANTHER" id="PTHR39210">
    <property type="entry name" value="HEPARIN-SULFATE LYASE"/>
    <property type="match status" value="1"/>
</dbReference>
<dbReference type="GO" id="GO:0042597">
    <property type="term" value="C:periplasmic space"/>
    <property type="evidence" value="ECO:0007669"/>
    <property type="project" value="UniProtKB-SubCell"/>
</dbReference>
<evidence type="ECO:0000313" key="7">
    <source>
        <dbReference type="EMBL" id="ROT88461.1"/>
    </source>
</evidence>
<evidence type="ECO:0000259" key="5">
    <source>
        <dbReference type="Pfam" id="PF07940"/>
    </source>
</evidence>
<dbReference type="Pfam" id="PF07940">
    <property type="entry name" value="Hepar_II_III_C"/>
    <property type="match status" value="1"/>
</dbReference>
<dbReference type="InterPro" id="IPR012480">
    <property type="entry name" value="Hepar_II_III_C"/>
</dbReference>
<comment type="caution">
    <text evidence="7">The sequence shown here is derived from an EMBL/GenBank/DDBJ whole genome shotgun (WGS) entry which is preliminary data.</text>
</comment>
<organism evidence="7 8">
    <name type="scientific">Gordonibacter urolithinfaciens</name>
    <dbReference type="NCBI Taxonomy" id="1335613"/>
    <lineage>
        <taxon>Bacteria</taxon>
        <taxon>Bacillati</taxon>
        <taxon>Actinomycetota</taxon>
        <taxon>Coriobacteriia</taxon>
        <taxon>Eggerthellales</taxon>
        <taxon>Eggerthellaceae</taxon>
        <taxon>Gordonibacter</taxon>
    </lineage>
</organism>
<evidence type="ECO:0000313" key="8">
    <source>
        <dbReference type="Proteomes" id="UP000285258"/>
    </source>
</evidence>
<feature type="domain" description="Heparinase II/III-like C-terminal" evidence="5">
    <location>
        <begin position="383"/>
        <end position="591"/>
    </location>
</feature>
<dbReference type="InterPro" id="IPR008929">
    <property type="entry name" value="Chondroitin_lyas"/>
</dbReference>